<dbReference type="Pfam" id="PF00005">
    <property type="entry name" value="ABC_tran"/>
    <property type="match status" value="1"/>
</dbReference>
<evidence type="ECO:0000256" key="2">
    <source>
        <dbReference type="ARBA" id="ARBA00022840"/>
    </source>
</evidence>
<comment type="caution">
    <text evidence="4">The sequence shown here is derived from an EMBL/GenBank/DDBJ whole genome shotgun (WGS) entry which is preliminary data.</text>
</comment>
<evidence type="ECO:0000256" key="1">
    <source>
        <dbReference type="ARBA" id="ARBA00022741"/>
    </source>
</evidence>
<dbReference type="Proteomes" id="UP001555786">
    <property type="component" value="Unassembled WGS sequence"/>
</dbReference>
<keyword evidence="2 4" id="KW-0067">ATP-binding</keyword>
<proteinExistence type="predicted"/>
<evidence type="ECO:0000259" key="3">
    <source>
        <dbReference type="PROSITE" id="PS50893"/>
    </source>
</evidence>
<evidence type="ECO:0000313" key="5">
    <source>
        <dbReference type="Proteomes" id="UP001555786"/>
    </source>
</evidence>
<name>A0ABV3PUQ1_9HYPH</name>
<reference evidence="4 5" key="1">
    <citation type="submission" date="2024-07" db="EMBL/GenBank/DDBJ databases">
        <title>Description of Labrys sedimenti sp. nov., isolated from a diclofenac-degrading enrichment culture.</title>
        <authorList>
            <person name="Tancsics A."/>
            <person name="Csepanyi A."/>
        </authorList>
    </citation>
    <scope>NUCLEOTIDE SEQUENCE [LARGE SCALE GENOMIC DNA]</scope>
    <source>
        <strain evidence="4 5">LMG 23578</strain>
    </source>
</reference>
<gene>
    <name evidence="4" type="ORF">ABXS05_27860</name>
</gene>
<dbReference type="InterPro" id="IPR003593">
    <property type="entry name" value="AAA+_ATPase"/>
</dbReference>
<dbReference type="PANTHER" id="PTHR24220">
    <property type="entry name" value="IMPORT ATP-BINDING PROTEIN"/>
    <property type="match status" value="1"/>
</dbReference>
<keyword evidence="5" id="KW-1185">Reference proteome</keyword>
<dbReference type="GO" id="GO:0005524">
    <property type="term" value="F:ATP binding"/>
    <property type="evidence" value="ECO:0007669"/>
    <property type="project" value="UniProtKB-KW"/>
</dbReference>
<dbReference type="EMBL" id="JBFNQD010000014">
    <property type="protein sequence ID" value="MEW9309397.1"/>
    <property type="molecule type" value="Genomic_DNA"/>
</dbReference>
<dbReference type="SMART" id="SM00382">
    <property type="entry name" value="AAA"/>
    <property type="match status" value="1"/>
</dbReference>
<dbReference type="Gene3D" id="3.40.50.300">
    <property type="entry name" value="P-loop containing nucleotide triphosphate hydrolases"/>
    <property type="match status" value="1"/>
</dbReference>
<dbReference type="InterPro" id="IPR015854">
    <property type="entry name" value="ABC_transpr_LolD-like"/>
</dbReference>
<dbReference type="PROSITE" id="PS50893">
    <property type="entry name" value="ABC_TRANSPORTER_2"/>
    <property type="match status" value="1"/>
</dbReference>
<dbReference type="RefSeq" id="WP_367626118.1">
    <property type="nucleotide sequence ID" value="NZ_JBFNQD010000014.1"/>
</dbReference>
<dbReference type="InterPro" id="IPR003439">
    <property type="entry name" value="ABC_transporter-like_ATP-bd"/>
</dbReference>
<accession>A0ABV3PUQ1</accession>
<evidence type="ECO:0000313" key="4">
    <source>
        <dbReference type="EMBL" id="MEW9309397.1"/>
    </source>
</evidence>
<dbReference type="InterPro" id="IPR027417">
    <property type="entry name" value="P-loop_NTPase"/>
</dbReference>
<organism evidence="4 5">
    <name type="scientific">Labrys neptuniae</name>
    <dbReference type="NCBI Taxonomy" id="376174"/>
    <lineage>
        <taxon>Bacteria</taxon>
        <taxon>Pseudomonadati</taxon>
        <taxon>Pseudomonadota</taxon>
        <taxon>Alphaproteobacteria</taxon>
        <taxon>Hyphomicrobiales</taxon>
        <taxon>Xanthobacteraceae</taxon>
        <taxon>Labrys</taxon>
    </lineage>
</organism>
<feature type="domain" description="ABC transporter" evidence="3">
    <location>
        <begin position="4"/>
        <end position="229"/>
    </location>
</feature>
<sequence length="229" mass="24250">MLALDLEDIAVSFPGLAAPVLRIDRLALTAGSQLAVTGPSGSGKSTFVNVVTGLERVGQGRIRWGDTDIARLPEGARDRWRGHNIGLVMQDFHLFLGLSALENVLLPLRLSRRAGKTSIDRGRALLERVGLTRPDQAIDGMSRGEMQRVALARALLRRPAVLVADEPTASLDAEAGAVVGDLLIELASAEGSTLIVVSHDTTLTGRLARRLTLAAGRIASDEVGRAQAA</sequence>
<protein>
    <submittedName>
        <fullName evidence="4">ATP-binding cassette domain-containing protein</fullName>
    </submittedName>
</protein>
<keyword evidence="1" id="KW-0547">Nucleotide-binding</keyword>
<dbReference type="SUPFAM" id="SSF52540">
    <property type="entry name" value="P-loop containing nucleoside triphosphate hydrolases"/>
    <property type="match status" value="1"/>
</dbReference>
<dbReference type="PANTHER" id="PTHR24220:SF659">
    <property type="entry name" value="TRANSPORTER, PUTATIVE-RELATED"/>
    <property type="match status" value="1"/>
</dbReference>